<protein>
    <submittedName>
        <fullName evidence="2">Uncharacterized protein</fullName>
    </submittedName>
</protein>
<name>A0ABN3AH96_9ACTN</name>
<dbReference type="Proteomes" id="UP001501020">
    <property type="component" value="Unassembled WGS sequence"/>
</dbReference>
<sequence>MAEPLQQRRHGLAGRGEQRVVETRDEQRDAHTGLTPHASQSLAPGAHRRAPGGTVRGKRSHTPTGSGRPGKEDQTSGKVSRPDGVSPFARYRT</sequence>
<reference evidence="2 3" key="1">
    <citation type="journal article" date="2019" name="Int. J. Syst. Evol. Microbiol.">
        <title>The Global Catalogue of Microorganisms (GCM) 10K type strain sequencing project: providing services to taxonomists for standard genome sequencing and annotation.</title>
        <authorList>
            <consortium name="The Broad Institute Genomics Platform"/>
            <consortium name="The Broad Institute Genome Sequencing Center for Infectious Disease"/>
            <person name="Wu L."/>
            <person name="Ma J."/>
        </authorList>
    </citation>
    <scope>NUCLEOTIDE SEQUENCE [LARGE SCALE GENOMIC DNA]</scope>
    <source>
        <strain evidence="2 3">JCM 13850</strain>
    </source>
</reference>
<proteinExistence type="predicted"/>
<dbReference type="EMBL" id="BAAAMR010000162">
    <property type="protein sequence ID" value="GAA2168779.1"/>
    <property type="molecule type" value="Genomic_DNA"/>
</dbReference>
<gene>
    <name evidence="2" type="ORF">GCM10009727_90770</name>
</gene>
<evidence type="ECO:0000256" key="1">
    <source>
        <dbReference type="SAM" id="MobiDB-lite"/>
    </source>
</evidence>
<accession>A0ABN3AH96</accession>
<feature type="compositionally biased region" description="Basic residues" evidence="1">
    <location>
        <begin position="46"/>
        <end position="61"/>
    </location>
</feature>
<feature type="region of interest" description="Disordered" evidence="1">
    <location>
        <begin position="1"/>
        <end position="93"/>
    </location>
</feature>
<keyword evidence="3" id="KW-1185">Reference proteome</keyword>
<evidence type="ECO:0000313" key="2">
    <source>
        <dbReference type="EMBL" id="GAA2168779.1"/>
    </source>
</evidence>
<comment type="caution">
    <text evidence="2">The sequence shown here is derived from an EMBL/GenBank/DDBJ whole genome shotgun (WGS) entry which is preliminary data.</text>
</comment>
<organism evidence="2 3">
    <name type="scientific">Actinomadura napierensis</name>
    <dbReference type="NCBI Taxonomy" id="267854"/>
    <lineage>
        <taxon>Bacteria</taxon>
        <taxon>Bacillati</taxon>
        <taxon>Actinomycetota</taxon>
        <taxon>Actinomycetes</taxon>
        <taxon>Streptosporangiales</taxon>
        <taxon>Thermomonosporaceae</taxon>
        <taxon>Actinomadura</taxon>
    </lineage>
</organism>
<evidence type="ECO:0000313" key="3">
    <source>
        <dbReference type="Proteomes" id="UP001501020"/>
    </source>
</evidence>
<feature type="compositionally biased region" description="Basic and acidic residues" evidence="1">
    <location>
        <begin position="16"/>
        <end position="31"/>
    </location>
</feature>